<dbReference type="InParanoid" id="A0A1Q3D9K8"/>
<accession>A0A1Q3D9K8</accession>
<sequence length="425" mass="46797">MQKGKEVERCSPPPSQSRSLTPVPQASPVEVSSPQTLPLPPKVPSTNPQPWKDLFAPSKHPDSTLKFFEPQLVNGVPRAKPPPEVAAEGALEWENALVVFLVGKKLPGRQVKDILERKWGKVGSMSFHTSGNGVFLVKFDSLQARDWVIDNGPWDVWGYHLVVRRWSRDLPLVLEECKTMPVWVKLSRVPIQYWTKIGLSYIASVIGKPLYMDVNTTKRHSLSFARICVEMVATSSFPDTIVLELENGCTTDISVEYPWKPAACTLCKVFEHSNKTCPKAVRREWMPRQVLMARRKPEDVDGWITVQKKGKGSDPLDVGLHQSNELEIAEPSMAPKAPIVPSEADVPNVEPHGEGETHMTVGATKPPRTPSKLGSGQQPLGDGGSKWDASTGVSRKLVLGSSNGHKKKKKKGHSAQGGVGSRKSK</sequence>
<feature type="compositionally biased region" description="Polar residues" evidence="1">
    <location>
        <begin position="16"/>
        <end position="36"/>
    </location>
</feature>
<dbReference type="InterPro" id="IPR040256">
    <property type="entry name" value="At4g02000-like"/>
</dbReference>
<protein>
    <submittedName>
        <fullName evidence="3">DUF4283 domain-containing protein</fullName>
    </submittedName>
</protein>
<dbReference type="PANTHER" id="PTHR31286">
    <property type="entry name" value="GLYCINE-RICH CELL WALL STRUCTURAL PROTEIN 1.8-LIKE"/>
    <property type="match status" value="1"/>
</dbReference>
<feature type="compositionally biased region" description="Gly residues" evidence="1">
    <location>
        <begin position="415"/>
        <end position="425"/>
    </location>
</feature>
<feature type="region of interest" description="Disordered" evidence="1">
    <location>
        <begin position="331"/>
        <end position="425"/>
    </location>
</feature>
<evidence type="ECO:0000256" key="1">
    <source>
        <dbReference type="SAM" id="MobiDB-lite"/>
    </source>
</evidence>
<evidence type="ECO:0000313" key="4">
    <source>
        <dbReference type="Proteomes" id="UP000187406"/>
    </source>
</evidence>
<dbReference type="AlphaFoldDB" id="A0A1Q3D9K8"/>
<proteinExistence type="predicted"/>
<dbReference type="EMBL" id="BDDD01005316">
    <property type="protein sequence ID" value="GAV89206.1"/>
    <property type="molecule type" value="Genomic_DNA"/>
</dbReference>
<feature type="region of interest" description="Disordered" evidence="1">
    <location>
        <begin position="1"/>
        <end position="56"/>
    </location>
</feature>
<dbReference type="InterPro" id="IPR025558">
    <property type="entry name" value="DUF4283"/>
</dbReference>
<name>A0A1Q3D9K8_CEPFO</name>
<feature type="domain" description="DUF4283" evidence="2">
    <location>
        <begin position="91"/>
        <end position="169"/>
    </location>
</feature>
<dbReference type="Pfam" id="PF14111">
    <property type="entry name" value="DUF4283"/>
    <property type="match status" value="1"/>
</dbReference>
<dbReference type="PANTHER" id="PTHR31286:SF165">
    <property type="entry name" value="DUF4283 DOMAIN-CONTAINING PROTEIN"/>
    <property type="match status" value="1"/>
</dbReference>
<dbReference type="Proteomes" id="UP000187406">
    <property type="component" value="Unassembled WGS sequence"/>
</dbReference>
<evidence type="ECO:0000313" key="3">
    <source>
        <dbReference type="EMBL" id="GAV89206.1"/>
    </source>
</evidence>
<comment type="caution">
    <text evidence="3">The sequence shown here is derived from an EMBL/GenBank/DDBJ whole genome shotgun (WGS) entry which is preliminary data.</text>
</comment>
<gene>
    <name evidence="3" type="ORF">CFOL_v3_32624</name>
</gene>
<feature type="compositionally biased region" description="Basic residues" evidence="1">
    <location>
        <begin position="404"/>
        <end position="413"/>
    </location>
</feature>
<keyword evidence="4" id="KW-1185">Reference proteome</keyword>
<evidence type="ECO:0000259" key="2">
    <source>
        <dbReference type="Pfam" id="PF14111"/>
    </source>
</evidence>
<organism evidence="3 4">
    <name type="scientific">Cephalotus follicularis</name>
    <name type="common">Albany pitcher plant</name>
    <dbReference type="NCBI Taxonomy" id="3775"/>
    <lineage>
        <taxon>Eukaryota</taxon>
        <taxon>Viridiplantae</taxon>
        <taxon>Streptophyta</taxon>
        <taxon>Embryophyta</taxon>
        <taxon>Tracheophyta</taxon>
        <taxon>Spermatophyta</taxon>
        <taxon>Magnoliopsida</taxon>
        <taxon>eudicotyledons</taxon>
        <taxon>Gunneridae</taxon>
        <taxon>Pentapetalae</taxon>
        <taxon>rosids</taxon>
        <taxon>fabids</taxon>
        <taxon>Oxalidales</taxon>
        <taxon>Cephalotaceae</taxon>
        <taxon>Cephalotus</taxon>
    </lineage>
</organism>
<dbReference type="OrthoDB" id="1939300at2759"/>
<reference evidence="4" key="1">
    <citation type="submission" date="2016-04" db="EMBL/GenBank/DDBJ databases">
        <title>Cephalotus genome sequencing.</title>
        <authorList>
            <person name="Fukushima K."/>
            <person name="Hasebe M."/>
            <person name="Fang X."/>
        </authorList>
    </citation>
    <scope>NUCLEOTIDE SEQUENCE [LARGE SCALE GENOMIC DNA]</scope>
    <source>
        <strain evidence="4">cv. St1</strain>
    </source>
</reference>